<keyword evidence="1" id="KW-0472">Membrane</keyword>
<evidence type="ECO:0000313" key="3">
    <source>
        <dbReference type="EMBL" id="QJA80955.1"/>
    </source>
</evidence>
<accession>A0A6M3IW70</accession>
<protein>
    <submittedName>
        <fullName evidence="2">Uncharacterized protein</fullName>
    </submittedName>
</protein>
<dbReference type="EMBL" id="MT141454">
    <property type="protein sequence ID" value="QJA61843.1"/>
    <property type="molecule type" value="Genomic_DNA"/>
</dbReference>
<organism evidence="2">
    <name type="scientific">viral metagenome</name>
    <dbReference type="NCBI Taxonomy" id="1070528"/>
    <lineage>
        <taxon>unclassified sequences</taxon>
        <taxon>metagenomes</taxon>
        <taxon>organismal metagenomes</taxon>
    </lineage>
</organism>
<name>A0A6M3IW70_9ZZZZ</name>
<keyword evidence="1" id="KW-1133">Transmembrane helix</keyword>
<evidence type="ECO:0000256" key="1">
    <source>
        <dbReference type="SAM" id="Phobius"/>
    </source>
</evidence>
<dbReference type="EMBL" id="MT142443">
    <property type="protein sequence ID" value="QJA80955.1"/>
    <property type="molecule type" value="Genomic_DNA"/>
</dbReference>
<keyword evidence="1" id="KW-0812">Transmembrane</keyword>
<proteinExistence type="predicted"/>
<sequence length="111" mass="12765">MPQNDPDLWKGLVAYLAAALSTVSLWAWKHTHGKISENTIAIERKADSRSLDAVLARLDLALANQRHDNQRIFDQIQQVTETHSDFAQKCVEELGKRPTRDECRMLWHKES</sequence>
<dbReference type="AlphaFoldDB" id="A0A6M3IW70"/>
<reference evidence="2" key="1">
    <citation type="submission" date="2020-03" db="EMBL/GenBank/DDBJ databases">
        <title>The deep terrestrial virosphere.</title>
        <authorList>
            <person name="Holmfeldt K."/>
            <person name="Nilsson E."/>
            <person name="Simone D."/>
            <person name="Lopez-Fernandez M."/>
            <person name="Wu X."/>
            <person name="de Brujin I."/>
            <person name="Lundin D."/>
            <person name="Andersson A."/>
            <person name="Bertilsson S."/>
            <person name="Dopson M."/>
        </authorList>
    </citation>
    <scope>NUCLEOTIDE SEQUENCE</scope>
    <source>
        <strain evidence="3">MM415A00613</strain>
        <strain evidence="2">MM415B00887</strain>
    </source>
</reference>
<evidence type="ECO:0000313" key="2">
    <source>
        <dbReference type="EMBL" id="QJA61843.1"/>
    </source>
</evidence>
<feature type="transmembrane region" description="Helical" evidence="1">
    <location>
        <begin position="12"/>
        <end position="28"/>
    </location>
</feature>
<gene>
    <name evidence="3" type="ORF">MM415A00613_0002</name>
    <name evidence="2" type="ORF">MM415B00887_0032</name>
</gene>